<dbReference type="Pfam" id="PF03171">
    <property type="entry name" value="2OG-FeII_Oxy"/>
    <property type="match status" value="1"/>
</dbReference>
<dbReference type="InterPro" id="IPR050231">
    <property type="entry name" value="Iron_ascorbate_oxido_reductase"/>
</dbReference>
<dbReference type="AlphaFoldDB" id="A0AAN9YLR4"/>
<organism evidence="4 5">
    <name type="scientific">Diatrype stigma</name>
    <dbReference type="NCBI Taxonomy" id="117547"/>
    <lineage>
        <taxon>Eukaryota</taxon>
        <taxon>Fungi</taxon>
        <taxon>Dikarya</taxon>
        <taxon>Ascomycota</taxon>
        <taxon>Pezizomycotina</taxon>
        <taxon>Sordariomycetes</taxon>
        <taxon>Xylariomycetidae</taxon>
        <taxon>Xylariales</taxon>
        <taxon>Diatrypaceae</taxon>
        <taxon>Diatrype</taxon>
    </lineage>
</organism>
<dbReference type="InterPro" id="IPR044861">
    <property type="entry name" value="IPNS-like_FE2OG_OXY"/>
</dbReference>
<dbReference type="InterPro" id="IPR027443">
    <property type="entry name" value="IPNS-like_sf"/>
</dbReference>
<dbReference type="InterPro" id="IPR026992">
    <property type="entry name" value="DIOX_N"/>
</dbReference>
<dbReference type="EMBL" id="JAKJXP020000095">
    <property type="protein sequence ID" value="KAK7747005.1"/>
    <property type="molecule type" value="Genomic_DNA"/>
</dbReference>
<dbReference type="InterPro" id="IPR005123">
    <property type="entry name" value="Oxoglu/Fe-dep_dioxygenase_dom"/>
</dbReference>
<proteinExistence type="inferred from homology"/>
<protein>
    <recommendedName>
        <fullName evidence="3">Fe2OG dioxygenase domain-containing protein</fullName>
    </recommendedName>
</protein>
<gene>
    <name evidence="4" type="ORF">SLS62_009262</name>
</gene>
<comment type="similarity">
    <text evidence="1 2">Belongs to the iron/ascorbate-dependent oxidoreductase family.</text>
</comment>
<feature type="domain" description="Fe2OG dioxygenase" evidence="3">
    <location>
        <begin position="179"/>
        <end position="314"/>
    </location>
</feature>
<name>A0AAN9YLR4_9PEZI</name>
<sequence length="364" mass="40716">MPGPTKYVEREIPQISLRDFPNRIDSITAQLCDAAEHVGFFGLADHGIAAAEIDAMFALSEAFFRLPAAVKATVPWSPRNAGWEDRSQVRPSNVVTTSKLVADNKESYQLQFGDEAMRGLWLAEDDEKRYGVPGFRARCTAFMHRLQAVSEQLMVCFARGLGFDDDEYFVRLHDAARPDSQSVLRLLHYYDTPRGGGDGDGEVCYRAGAHTDWGFLTLLFQREGQGGLEICPGRESATEFGADAAWTRVKFTPDSNSIVCNIGNLLMSWSDDRFRSTLHRVKAPSSRREGEGGKDEDPDDYYGERFSIAFFNQPCRSAVIQGPKKKYPPVTGEEFIARAMDTHFAALKKATLEAEVQQQQQKAY</sequence>
<dbReference type="SUPFAM" id="SSF51197">
    <property type="entry name" value="Clavaminate synthase-like"/>
    <property type="match status" value="1"/>
</dbReference>
<keyword evidence="2" id="KW-0408">Iron</keyword>
<evidence type="ECO:0000313" key="5">
    <source>
        <dbReference type="Proteomes" id="UP001320420"/>
    </source>
</evidence>
<dbReference type="Gene3D" id="2.60.120.330">
    <property type="entry name" value="B-lactam Antibiotic, Isopenicillin N Synthase, Chain"/>
    <property type="match status" value="1"/>
</dbReference>
<evidence type="ECO:0000256" key="1">
    <source>
        <dbReference type="ARBA" id="ARBA00008056"/>
    </source>
</evidence>
<dbReference type="GO" id="GO:0046872">
    <property type="term" value="F:metal ion binding"/>
    <property type="evidence" value="ECO:0007669"/>
    <property type="project" value="UniProtKB-KW"/>
</dbReference>
<keyword evidence="2" id="KW-0560">Oxidoreductase</keyword>
<evidence type="ECO:0000313" key="4">
    <source>
        <dbReference type="EMBL" id="KAK7747005.1"/>
    </source>
</evidence>
<dbReference type="PANTHER" id="PTHR47990">
    <property type="entry name" value="2-OXOGLUTARATE (2OG) AND FE(II)-DEPENDENT OXYGENASE SUPERFAMILY PROTEIN-RELATED"/>
    <property type="match status" value="1"/>
</dbReference>
<comment type="caution">
    <text evidence="4">The sequence shown here is derived from an EMBL/GenBank/DDBJ whole genome shotgun (WGS) entry which is preliminary data.</text>
</comment>
<dbReference type="Pfam" id="PF14226">
    <property type="entry name" value="DIOX_N"/>
    <property type="match status" value="1"/>
</dbReference>
<dbReference type="GO" id="GO:0016491">
    <property type="term" value="F:oxidoreductase activity"/>
    <property type="evidence" value="ECO:0007669"/>
    <property type="project" value="UniProtKB-KW"/>
</dbReference>
<dbReference type="GO" id="GO:0044283">
    <property type="term" value="P:small molecule biosynthetic process"/>
    <property type="evidence" value="ECO:0007669"/>
    <property type="project" value="UniProtKB-ARBA"/>
</dbReference>
<evidence type="ECO:0000256" key="2">
    <source>
        <dbReference type="RuleBase" id="RU003682"/>
    </source>
</evidence>
<dbReference type="Proteomes" id="UP001320420">
    <property type="component" value="Unassembled WGS sequence"/>
</dbReference>
<accession>A0AAN9YLR4</accession>
<dbReference type="PROSITE" id="PS51471">
    <property type="entry name" value="FE2OG_OXY"/>
    <property type="match status" value="1"/>
</dbReference>
<evidence type="ECO:0000259" key="3">
    <source>
        <dbReference type="PROSITE" id="PS51471"/>
    </source>
</evidence>
<reference evidence="4 5" key="1">
    <citation type="submission" date="2024-02" db="EMBL/GenBank/DDBJ databases">
        <title>De novo assembly and annotation of 12 fungi associated with fruit tree decline syndrome in Ontario, Canada.</title>
        <authorList>
            <person name="Sulman M."/>
            <person name="Ellouze W."/>
            <person name="Ilyukhin E."/>
        </authorList>
    </citation>
    <scope>NUCLEOTIDE SEQUENCE [LARGE SCALE GENOMIC DNA]</scope>
    <source>
        <strain evidence="4 5">M11/M66-122</strain>
    </source>
</reference>
<keyword evidence="5" id="KW-1185">Reference proteome</keyword>
<keyword evidence="2" id="KW-0479">Metal-binding</keyword>